<proteinExistence type="predicted"/>
<dbReference type="Proteomes" id="UP001172155">
    <property type="component" value="Unassembled WGS sequence"/>
</dbReference>
<comment type="caution">
    <text evidence="2">The sequence shown here is derived from an EMBL/GenBank/DDBJ whole genome shotgun (WGS) entry which is preliminary data.</text>
</comment>
<feature type="compositionally biased region" description="Basic residues" evidence="1">
    <location>
        <begin position="173"/>
        <end position="185"/>
    </location>
</feature>
<sequence>MTFTEQFPGQLGESATNGFFFWCEFGELMGCDATFRGDDEAGWIRHHVQHLGVQFPRETICWFCDYHTPFVAHHKADRQATFEERMVHIAEHVRSDYLSINEMRPDFHMLEHLFRHHLISDETYYDARQYTELPRELQHPDAGFAHDMSSAPRHRGRAEGVVNNTEKEDRDHLRKKKKRTNKSGW</sequence>
<reference evidence="2" key="1">
    <citation type="submission" date="2023-06" db="EMBL/GenBank/DDBJ databases">
        <title>Genome-scale phylogeny and comparative genomics of the fungal order Sordariales.</title>
        <authorList>
            <consortium name="Lawrence Berkeley National Laboratory"/>
            <person name="Hensen N."/>
            <person name="Bonometti L."/>
            <person name="Westerberg I."/>
            <person name="Brannstrom I.O."/>
            <person name="Guillou S."/>
            <person name="Cros-Aarteil S."/>
            <person name="Calhoun S."/>
            <person name="Haridas S."/>
            <person name="Kuo A."/>
            <person name="Mondo S."/>
            <person name="Pangilinan J."/>
            <person name="Riley R."/>
            <person name="LaButti K."/>
            <person name="Andreopoulos B."/>
            <person name="Lipzen A."/>
            <person name="Chen C."/>
            <person name="Yanf M."/>
            <person name="Daum C."/>
            <person name="Ng V."/>
            <person name="Clum A."/>
            <person name="Steindorff A."/>
            <person name="Ohm R."/>
            <person name="Martin F."/>
            <person name="Silar P."/>
            <person name="Natvig D."/>
            <person name="Lalanne C."/>
            <person name="Gautier V."/>
            <person name="Ament-velasquez S.L."/>
            <person name="Kruys A."/>
            <person name="Hutchinson M.I."/>
            <person name="Powell A.J."/>
            <person name="Barry K."/>
            <person name="Miller A.N."/>
            <person name="Grigoriev I.V."/>
            <person name="Debuchy R."/>
            <person name="Gladieux P."/>
            <person name="Thoren M.H."/>
            <person name="Johannesson H."/>
        </authorList>
    </citation>
    <scope>NUCLEOTIDE SEQUENCE</scope>
    <source>
        <strain evidence="2">SMH3187-1</strain>
    </source>
</reference>
<name>A0AA40JZM8_9PEZI</name>
<dbReference type="AlphaFoldDB" id="A0AA40JZM8"/>
<evidence type="ECO:0000313" key="2">
    <source>
        <dbReference type="EMBL" id="KAK0740567.1"/>
    </source>
</evidence>
<accession>A0AA40JZM8</accession>
<organism evidence="2 3">
    <name type="scientific">Schizothecium vesticola</name>
    <dbReference type="NCBI Taxonomy" id="314040"/>
    <lineage>
        <taxon>Eukaryota</taxon>
        <taxon>Fungi</taxon>
        <taxon>Dikarya</taxon>
        <taxon>Ascomycota</taxon>
        <taxon>Pezizomycotina</taxon>
        <taxon>Sordariomycetes</taxon>
        <taxon>Sordariomycetidae</taxon>
        <taxon>Sordariales</taxon>
        <taxon>Schizotheciaceae</taxon>
        <taxon>Schizothecium</taxon>
    </lineage>
</organism>
<gene>
    <name evidence="2" type="ORF">B0T18DRAFT_330546</name>
</gene>
<keyword evidence="3" id="KW-1185">Reference proteome</keyword>
<evidence type="ECO:0000256" key="1">
    <source>
        <dbReference type="SAM" id="MobiDB-lite"/>
    </source>
</evidence>
<dbReference type="EMBL" id="JAUKUD010000006">
    <property type="protein sequence ID" value="KAK0740567.1"/>
    <property type="molecule type" value="Genomic_DNA"/>
</dbReference>
<protein>
    <submittedName>
        <fullName evidence="2">Uncharacterized protein</fullName>
    </submittedName>
</protein>
<evidence type="ECO:0000313" key="3">
    <source>
        <dbReference type="Proteomes" id="UP001172155"/>
    </source>
</evidence>
<feature type="region of interest" description="Disordered" evidence="1">
    <location>
        <begin position="138"/>
        <end position="185"/>
    </location>
</feature>